<dbReference type="Proteomes" id="UP000629365">
    <property type="component" value="Unassembled WGS sequence"/>
</dbReference>
<gene>
    <name evidence="2" type="ORF">GCM10007269_36890</name>
</gene>
<protein>
    <submittedName>
        <fullName evidence="2">Uncharacterized protein</fullName>
    </submittedName>
</protein>
<proteinExistence type="predicted"/>
<evidence type="ECO:0000256" key="1">
    <source>
        <dbReference type="SAM" id="Phobius"/>
    </source>
</evidence>
<reference evidence="3" key="1">
    <citation type="journal article" date="2019" name="Int. J. Syst. Evol. Microbiol.">
        <title>The Global Catalogue of Microorganisms (GCM) 10K type strain sequencing project: providing services to taxonomists for standard genome sequencing and annotation.</title>
        <authorList>
            <consortium name="The Broad Institute Genomics Platform"/>
            <consortium name="The Broad Institute Genome Sequencing Center for Infectious Disease"/>
            <person name="Wu L."/>
            <person name="Ma J."/>
        </authorList>
    </citation>
    <scope>NUCLEOTIDE SEQUENCE [LARGE SCALE GENOMIC DNA]</scope>
    <source>
        <strain evidence="3">CCM 7640</strain>
    </source>
</reference>
<organism evidence="2 3">
    <name type="scientific">Microbacterium murale</name>
    <dbReference type="NCBI Taxonomy" id="1081040"/>
    <lineage>
        <taxon>Bacteria</taxon>
        <taxon>Bacillati</taxon>
        <taxon>Actinomycetota</taxon>
        <taxon>Actinomycetes</taxon>
        <taxon>Micrococcales</taxon>
        <taxon>Microbacteriaceae</taxon>
        <taxon>Microbacterium</taxon>
    </lineage>
</organism>
<dbReference type="RefSeq" id="WP_188438213.1">
    <property type="nucleotide sequence ID" value="NZ_BMCM01000009.1"/>
</dbReference>
<keyword evidence="1" id="KW-0812">Transmembrane</keyword>
<keyword evidence="1" id="KW-0472">Membrane</keyword>
<feature type="transmembrane region" description="Helical" evidence="1">
    <location>
        <begin position="6"/>
        <end position="24"/>
    </location>
</feature>
<sequence>MDSSNIINLALMGVTAIGVLVAIYQAKEARAARLDAQQARDDAEAHEKAALVASQESASAAGRSAIALEEANEIARQSLPRDPWMLVPHSKSKYELRNDSPDTLWAVTVIQADGGNDVSPFVDMPIPQLHPGESIFFSYEKSFASPASATIIVSWGYPDSTEQTTWRRTLS</sequence>
<keyword evidence="1" id="KW-1133">Transmembrane helix</keyword>
<evidence type="ECO:0000313" key="2">
    <source>
        <dbReference type="EMBL" id="GGD90914.1"/>
    </source>
</evidence>
<name>A0ABQ1S2A3_9MICO</name>
<accession>A0ABQ1S2A3</accession>
<comment type="caution">
    <text evidence="2">The sequence shown here is derived from an EMBL/GenBank/DDBJ whole genome shotgun (WGS) entry which is preliminary data.</text>
</comment>
<dbReference type="EMBL" id="BMCM01000009">
    <property type="protein sequence ID" value="GGD90914.1"/>
    <property type="molecule type" value="Genomic_DNA"/>
</dbReference>
<evidence type="ECO:0000313" key="3">
    <source>
        <dbReference type="Proteomes" id="UP000629365"/>
    </source>
</evidence>
<keyword evidence="3" id="KW-1185">Reference proteome</keyword>